<gene>
    <name evidence="10" type="ORF">RZS28_05470</name>
</gene>
<dbReference type="GO" id="GO:0004497">
    <property type="term" value="F:monooxygenase activity"/>
    <property type="evidence" value="ECO:0007669"/>
    <property type="project" value="UniProtKB-KW"/>
</dbReference>
<keyword evidence="8" id="KW-0812">Transmembrane</keyword>
<evidence type="ECO:0000313" key="10">
    <source>
        <dbReference type="EMBL" id="WOJ90740.1"/>
    </source>
</evidence>
<evidence type="ECO:0000256" key="4">
    <source>
        <dbReference type="ARBA" id="ARBA00022630"/>
    </source>
</evidence>
<evidence type="ECO:0000256" key="8">
    <source>
        <dbReference type="SAM" id="Phobius"/>
    </source>
</evidence>
<comment type="cofactor">
    <cofactor evidence="1">
        <name>FAD</name>
        <dbReference type="ChEBI" id="CHEBI:57692"/>
    </cofactor>
</comment>
<evidence type="ECO:0000256" key="6">
    <source>
        <dbReference type="ARBA" id="ARBA00023002"/>
    </source>
</evidence>
<keyword evidence="4" id="KW-0285">Flavoprotein</keyword>
<dbReference type="Pfam" id="PF01494">
    <property type="entry name" value="FAD_binding_3"/>
    <property type="match status" value="1"/>
</dbReference>
<evidence type="ECO:0000256" key="5">
    <source>
        <dbReference type="ARBA" id="ARBA00022827"/>
    </source>
</evidence>
<dbReference type="InterPro" id="IPR051205">
    <property type="entry name" value="UbiH/COQ6_monooxygenase"/>
</dbReference>
<organism evidence="10 11">
    <name type="scientific">Methylocapsa polymorpha</name>
    <dbReference type="NCBI Taxonomy" id="3080828"/>
    <lineage>
        <taxon>Bacteria</taxon>
        <taxon>Pseudomonadati</taxon>
        <taxon>Pseudomonadota</taxon>
        <taxon>Alphaproteobacteria</taxon>
        <taxon>Hyphomicrobiales</taxon>
        <taxon>Beijerinckiaceae</taxon>
        <taxon>Methylocapsa</taxon>
    </lineage>
</organism>
<feature type="domain" description="FAD-binding" evidence="9">
    <location>
        <begin position="10"/>
        <end position="323"/>
    </location>
</feature>
<dbReference type="RefSeq" id="WP_407340325.1">
    <property type="nucleotide sequence ID" value="NZ_CP136862.1"/>
</dbReference>
<dbReference type="InterPro" id="IPR036188">
    <property type="entry name" value="FAD/NAD-bd_sf"/>
</dbReference>
<proteinExistence type="inferred from homology"/>
<dbReference type="PRINTS" id="PR00420">
    <property type="entry name" value="RNGMNOXGNASE"/>
</dbReference>
<dbReference type="Gene3D" id="3.50.50.60">
    <property type="entry name" value="FAD/NAD(P)-binding domain"/>
    <property type="match status" value="2"/>
</dbReference>
<evidence type="ECO:0000259" key="9">
    <source>
        <dbReference type="Pfam" id="PF01494"/>
    </source>
</evidence>
<comment type="similarity">
    <text evidence="3">Belongs to the UbiH/COQ6 family.</text>
</comment>
<keyword evidence="8" id="KW-1133">Transmembrane helix</keyword>
<dbReference type="InterPro" id="IPR010971">
    <property type="entry name" value="UbiH/COQ6"/>
</dbReference>
<dbReference type="Proteomes" id="UP001626536">
    <property type="component" value="Chromosome"/>
</dbReference>
<sequence length="417" mass="44471">MSLATPDTNADILVAGAGAAGLSAALALVQAGFSVVCVGCVDSRANGRTVALFEASLRFYKSLGLWRNFRGRTAPLEKITMIDATEARLPVPSVTFAASEIGLAAFGENIENNVLVEGLAEIAAQTPGLVLHEGMLSDISFDADAVRATLADGHRVEAKLVVAADGRGSLARTKAGISARSWTYPQVALTALLTHEKPHRHVSTEFHTRSGPCTLVPLRALEGRPNRSSLVWLMSAEDADHRRALSPAALAREIERQVDSCVGKIEVEGTCGYFPMAGMSVARLFRPRIALIGEAAHVFPPLAAQGLNLSLRDSAALVEALEDARGLGQDIGSAQTLAAYAKARRGDISLRTNGIDILNRSLLSDLFPVDFLRGAGLFAFSMIGPLRRALMREGVLTHGTLPRLMQARAHRSYARHN</sequence>
<dbReference type="InterPro" id="IPR002938">
    <property type="entry name" value="FAD-bd"/>
</dbReference>
<keyword evidence="6" id="KW-0560">Oxidoreductase</keyword>
<accession>A0ABZ0HVB7</accession>
<evidence type="ECO:0000256" key="3">
    <source>
        <dbReference type="ARBA" id="ARBA00005349"/>
    </source>
</evidence>
<evidence type="ECO:0000256" key="7">
    <source>
        <dbReference type="ARBA" id="ARBA00023033"/>
    </source>
</evidence>
<evidence type="ECO:0000256" key="1">
    <source>
        <dbReference type="ARBA" id="ARBA00001974"/>
    </source>
</evidence>
<dbReference type="PANTHER" id="PTHR43876:SF7">
    <property type="entry name" value="UBIQUINONE BIOSYNTHESIS MONOOXYGENASE COQ6, MITOCHONDRIAL"/>
    <property type="match status" value="1"/>
</dbReference>
<keyword evidence="8" id="KW-0472">Membrane</keyword>
<evidence type="ECO:0000256" key="2">
    <source>
        <dbReference type="ARBA" id="ARBA00004749"/>
    </source>
</evidence>
<keyword evidence="11" id="KW-1185">Reference proteome</keyword>
<keyword evidence="7 10" id="KW-0503">Monooxygenase</keyword>
<feature type="transmembrane region" description="Helical" evidence="8">
    <location>
        <begin position="12"/>
        <end position="33"/>
    </location>
</feature>
<keyword evidence="5" id="KW-0274">FAD</keyword>
<reference evidence="10 11" key="1">
    <citation type="submission" date="2023-10" db="EMBL/GenBank/DDBJ databases">
        <title>Novel methanotroph of the genus Methylocapsa from a subarctic wetland.</title>
        <authorList>
            <person name="Belova S.E."/>
            <person name="Oshkin I.Y."/>
            <person name="Miroshnikov K."/>
            <person name="Dedysh S.N."/>
        </authorList>
    </citation>
    <scope>NUCLEOTIDE SEQUENCE [LARGE SCALE GENOMIC DNA]</scope>
    <source>
        <strain evidence="10 11">RX1</strain>
    </source>
</reference>
<dbReference type="NCBIfam" id="TIGR01988">
    <property type="entry name" value="Ubi-OHases"/>
    <property type="match status" value="1"/>
</dbReference>
<comment type="pathway">
    <text evidence="2">Cofactor biosynthesis; ubiquinone biosynthesis.</text>
</comment>
<dbReference type="EMBL" id="CP136862">
    <property type="protein sequence ID" value="WOJ90740.1"/>
    <property type="molecule type" value="Genomic_DNA"/>
</dbReference>
<dbReference type="PANTHER" id="PTHR43876">
    <property type="entry name" value="UBIQUINONE BIOSYNTHESIS MONOOXYGENASE COQ6, MITOCHONDRIAL"/>
    <property type="match status" value="1"/>
</dbReference>
<protein>
    <submittedName>
        <fullName evidence="10">FAD-dependent monooxygenase</fullName>
    </submittedName>
</protein>
<evidence type="ECO:0000313" key="11">
    <source>
        <dbReference type="Proteomes" id="UP001626536"/>
    </source>
</evidence>
<dbReference type="SUPFAM" id="SSF51905">
    <property type="entry name" value="FAD/NAD(P)-binding domain"/>
    <property type="match status" value="1"/>
</dbReference>
<name>A0ABZ0HVB7_9HYPH</name>